<dbReference type="PRINTS" id="PR00038">
    <property type="entry name" value="HTHLUXR"/>
</dbReference>
<dbReference type="InterPro" id="IPR000792">
    <property type="entry name" value="Tscrpt_reg_LuxR_C"/>
</dbReference>
<protein>
    <submittedName>
        <fullName evidence="5">Helix-turn-helix transcriptional regulator</fullName>
    </submittedName>
</protein>
<dbReference type="PANTHER" id="PTHR44688">
    <property type="entry name" value="DNA-BINDING TRANSCRIPTIONAL ACTIVATOR DEVR_DOSR"/>
    <property type="match status" value="1"/>
</dbReference>
<keyword evidence="3" id="KW-0804">Transcription</keyword>
<evidence type="ECO:0000256" key="3">
    <source>
        <dbReference type="ARBA" id="ARBA00023163"/>
    </source>
</evidence>
<comment type="caution">
    <text evidence="5">The sequence shown here is derived from an EMBL/GenBank/DDBJ whole genome shotgun (WGS) entry which is preliminary data.</text>
</comment>
<dbReference type="Pfam" id="PF00196">
    <property type="entry name" value="GerE"/>
    <property type="match status" value="1"/>
</dbReference>
<keyword evidence="6" id="KW-1185">Reference proteome</keyword>
<evidence type="ECO:0000256" key="1">
    <source>
        <dbReference type="ARBA" id="ARBA00023015"/>
    </source>
</evidence>
<evidence type="ECO:0000259" key="4">
    <source>
        <dbReference type="PROSITE" id="PS50043"/>
    </source>
</evidence>
<evidence type="ECO:0000256" key="2">
    <source>
        <dbReference type="ARBA" id="ARBA00023125"/>
    </source>
</evidence>
<dbReference type="InterPro" id="IPR036388">
    <property type="entry name" value="WH-like_DNA-bd_sf"/>
</dbReference>
<reference evidence="5 6" key="1">
    <citation type="submission" date="2019-10" db="EMBL/GenBank/DDBJ databases">
        <title>Three novel species isolated from a subtropical stream in China.</title>
        <authorList>
            <person name="Lu H."/>
        </authorList>
    </citation>
    <scope>NUCLEOTIDE SEQUENCE [LARGE SCALE GENOMIC DNA]</scope>
    <source>
        <strain evidence="5 6">FT13W</strain>
    </source>
</reference>
<dbReference type="Gene3D" id="1.10.10.10">
    <property type="entry name" value="Winged helix-like DNA-binding domain superfamily/Winged helix DNA-binding domain"/>
    <property type="match status" value="1"/>
</dbReference>
<accession>A0A6I1HK28</accession>
<dbReference type="PROSITE" id="PS50043">
    <property type="entry name" value="HTH_LUXR_2"/>
    <property type="match status" value="1"/>
</dbReference>
<dbReference type="SUPFAM" id="SSF46894">
    <property type="entry name" value="C-terminal effector domain of the bipartite response regulators"/>
    <property type="match status" value="1"/>
</dbReference>
<dbReference type="InterPro" id="IPR016032">
    <property type="entry name" value="Sig_transdc_resp-reg_C-effctor"/>
</dbReference>
<dbReference type="GO" id="GO:0006355">
    <property type="term" value="P:regulation of DNA-templated transcription"/>
    <property type="evidence" value="ECO:0007669"/>
    <property type="project" value="InterPro"/>
</dbReference>
<proteinExistence type="predicted"/>
<dbReference type="PANTHER" id="PTHR44688:SF25">
    <property type="entry name" value="HTH LUXR-TYPE DOMAIN-CONTAINING PROTEIN"/>
    <property type="match status" value="1"/>
</dbReference>
<gene>
    <name evidence="5" type="ORF">GCN75_27315</name>
</gene>
<dbReference type="CDD" id="cd06170">
    <property type="entry name" value="LuxR_C_like"/>
    <property type="match status" value="1"/>
</dbReference>
<dbReference type="Proteomes" id="UP000468717">
    <property type="component" value="Unassembled WGS sequence"/>
</dbReference>
<dbReference type="GO" id="GO:0003677">
    <property type="term" value="F:DNA binding"/>
    <property type="evidence" value="ECO:0007669"/>
    <property type="project" value="UniProtKB-KW"/>
</dbReference>
<evidence type="ECO:0000313" key="5">
    <source>
        <dbReference type="EMBL" id="KAB8058825.1"/>
    </source>
</evidence>
<dbReference type="EMBL" id="WFLI01000057">
    <property type="protein sequence ID" value="KAB8058825.1"/>
    <property type="molecule type" value="Genomic_DNA"/>
</dbReference>
<organism evidence="5 6">
    <name type="scientific">Janthinobacterium violaceinigrum</name>
    <dbReference type="NCBI Taxonomy" id="2654252"/>
    <lineage>
        <taxon>Bacteria</taxon>
        <taxon>Pseudomonadati</taxon>
        <taxon>Pseudomonadota</taxon>
        <taxon>Betaproteobacteria</taxon>
        <taxon>Burkholderiales</taxon>
        <taxon>Oxalobacteraceae</taxon>
        <taxon>Janthinobacterium</taxon>
    </lineage>
</organism>
<keyword evidence="1" id="KW-0805">Transcription regulation</keyword>
<dbReference type="AlphaFoldDB" id="A0A6I1HK28"/>
<keyword evidence="2" id="KW-0238">DNA-binding</keyword>
<sequence>MLLTGREQEYLLHAVLGAHGIAAPGDFFLWSQGPLQALLPHAVLVCAQLGADGGVVRSAAWHSAVLDEAEVQALGDPRQGQVACLARAWRAGGRRVAIIDGVLVHGSAGAGGGSFFALFCAPCASWPDPARQAYVLELLLPYLHVHWLALPDGTQAAPAGAARAASARELEVLHWVSIGKSNEEVGQILGISGGTVKSHLQRIYKLLGVSNRTQAVSRGIALRLLAA</sequence>
<dbReference type="SMART" id="SM00421">
    <property type="entry name" value="HTH_LUXR"/>
    <property type="match status" value="1"/>
</dbReference>
<name>A0A6I1HK28_9BURK</name>
<evidence type="ECO:0000313" key="6">
    <source>
        <dbReference type="Proteomes" id="UP000468717"/>
    </source>
</evidence>
<dbReference type="RefSeq" id="WP_152285154.1">
    <property type="nucleotide sequence ID" value="NZ_WFLI01000057.1"/>
</dbReference>
<feature type="domain" description="HTH luxR-type" evidence="4">
    <location>
        <begin position="158"/>
        <end position="223"/>
    </location>
</feature>